<organism evidence="2 3">
    <name type="scientific">Photobacterium toruni</name>
    <dbReference type="NCBI Taxonomy" id="1935446"/>
    <lineage>
        <taxon>Bacteria</taxon>
        <taxon>Pseudomonadati</taxon>
        <taxon>Pseudomonadota</taxon>
        <taxon>Gammaproteobacteria</taxon>
        <taxon>Vibrionales</taxon>
        <taxon>Vibrionaceae</taxon>
        <taxon>Photobacterium</taxon>
    </lineage>
</organism>
<dbReference type="PROSITE" id="PS50172">
    <property type="entry name" value="BRCT"/>
    <property type="match status" value="1"/>
</dbReference>
<dbReference type="InterPro" id="IPR001357">
    <property type="entry name" value="BRCT_dom"/>
</dbReference>
<gene>
    <name evidence="2" type="ORF">VXS06_05430</name>
</gene>
<evidence type="ECO:0000313" key="2">
    <source>
        <dbReference type="EMBL" id="MEC6831206.1"/>
    </source>
</evidence>
<name>A0ABU6L8C6_9GAMM</name>
<feature type="domain" description="BRCT" evidence="1">
    <location>
        <begin position="193"/>
        <end position="278"/>
    </location>
</feature>
<reference evidence="2 3" key="1">
    <citation type="submission" date="2024-01" db="EMBL/GenBank/DDBJ databases">
        <title>Active colonisers of the gastrointestinal tract of Atlantic salmon farmed in a warm water region.</title>
        <authorList>
            <person name="Bowman J.P."/>
        </authorList>
    </citation>
    <scope>NUCLEOTIDE SEQUENCE [LARGE SCALE GENOMIC DNA]</scope>
    <source>
        <strain evidence="2 3">S3MW1</strain>
    </source>
</reference>
<dbReference type="Proteomes" id="UP001306119">
    <property type="component" value="Unassembled WGS sequence"/>
</dbReference>
<accession>A0ABU6L8C6</accession>
<dbReference type="Gene3D" id="3.40.50.10190">
    <property type="entry name" value="BRCT domain"/>
    <property type="match status" value="1"/>
</dbReference>
<dbReference type="InterPro" id="IPR036420">
    <property type="entry name" value="BRCT_dom_sf"/>
</dbReference>
<comment type="caution">
    <text evidence="2">The sequence shown here is derived from an EMBL/GenBank/DDBJ whole genome shotgun (WGS) entry which is preliminary data.</text>
</comment>
<dbReference type="EMBL" id="JAYXUG010000003">
    <property type="protein sequence ID" value="MEC6831206.1"/>
    <property type="molecule type" value="Genomic_DNA"/>
</dbReference>
<dbReference type="RefSeq" id="WP_327774322.1">
    <property type="nucleotide sequence ID" value="NZ_JAYXUG010000003.1"/>
</dbReference>
<evidence type="ECO:0000259" key="1">
    <source>
        <dbReference type="PROSITE" id="PS50172"/>
    </source>
</evidence>
<sequence length="396" mass="45001">MFWSANANRNHDKKLESLRGMLIGIQADKEFSVDEALYLDSWLRDAKELHHYGDIIDLIEQIADILDDGVITPEEMQDTFDMISDIEAYGEFKSWRNSEDSGATEFLGFLQGISVDDHISDKERQSLSKLLINLPETIICNSLINKLNDAILESDDSLLKAIRRCCGQSFKETGSSEASSLIAVCDDIDSINLDGKRVCFSGAVPNISRNTLKHDAEEKGYIVLNGVTQDTNYLVIGPSSSKDWISTSYGRKIEKALSYKEKGHKINVLTYDTWLELCSEKSVITYENRPENISFDCKTFDELHQVIDSLFSNLEYVINRDIFNDDSGEGEFISIHRVRKNGTPLKKSELALYWANNEERTRPWTLYRDKGRTASYKSMQSALEVLQKEIQVLLAD</sequence>
<evidence type="ECO:0000313" key="3">
    <source>
        <dbReference type="Proteomes" id="UP001306119"/>
    </source>
</evidence>
<keyword evidence="3" id="KW-1185">Reference proteome</keyword>
<dbReference type="CDD" id="cd17748">
    <property type="entry name" value="BRCT_DNA_ligase_like"/>
    <property type="match status" value="1"/>
</dbReference>
<protein>
    <submittedName>
        <fullName evidence="2">BRCT domain-containing protein</fullName>
    </submittedName>
</protein>
<proteinExistence type="predicted"/>
<dbReference type="SUPFAM" id="SSF52113">
    <property type="entry name" value="BRCT domain"/>
    <property type="match status" value="1"/>
</dbReference>